<keyword evidence="2" id="KW-1185">Reference proteome</keyword>
<proteinExistence type="predicted"/>
<reference evidence="1" key="1">
    <citation type="submission" date="2020-04" db="EMBL/GenBank/DDBJ databases">
        <title>A chromosome-scale assembly and high-density genetic map of the yellow drum (Nibea albiflora) genome.</title>
        <authorList>
            <person name="Xu D."/>
            <person name="Zhang W."/>
            <person name="Chen R."/>
            <person name="Tan P."/>
            <person name="Wang L."/>
            <person name="Song H."/>
            <person name="Tian L."/>
            <person name="Zhu Q."/>
            <person name="Wang B."/>
        </authorList>
    </citation>
    <scope>NUCLEOTIDE SEQUENCE</scope>
    <source>
        <strain evidence="1">ZJHYS-2018</strain>
    </source>
</reference>
<accession>A0ACB7EMN3</accession>
<organism evidence="1 2">
    <name type="scientific">Nibea albiflora</name>
    <name type="common">Yellow drum</name>
    <name type="synonym">Corvina albiflora</name>
    <dbReference type="NCBI Taxonomy" id="240163"/>
    <lineage>
        <taxon>Eukaryota</taxon>
        <taxon>Metazoa</taxon>
        <taxon>Chordata</taxon>
        <taxon>Craniata</taxon>
        <taxon>Vertebrata</taxon>
        <taxon>Euteleostomi</taxon>
        <taxon>Actinopterygii</taxon>
        <taxon>Neopterygii</taxon>
        <taxon>Teleostei</taxon>
        <taxon>Neoteleostei</taxon>
        <taxon>Acanthomorphata</taxon>
        <taxon>Eupercaria</taxon>
        <taxon>Sciaenidae</taxon>
        <taxon>Nibea</taxon>
    </lineage>
</organism>
<evidence type="ECO:0000313" key="1">
    <source>
        <dbReference type="EMBL" id="KAG8003087.1"/>
    </source>
</evidence>
<dbReference type="Proteomes" id="UP000805704">
    <property type="component" value="Chromosome 4"/>
</dbReference>
<feature type="non-terminal residue" evidence="1">
    <location>
        <position position="159"/>
    </location>
</feature>
<name>A0ACB7EMN3_NIBAL</name>
<evidence type="ECO:0000313" key="2">
    <source>
        <dbReference type="Proteomes" id="UP000805704"/>
    </source>
</evidence>
<gene>
    <name evidence="1" type="ORF">GBF38_007437</name>
</gene>
<comment type="caution">
    <text evidence="1">The sequence shown here is derived from an EMBL/GenBank/DDBJ whole genome shotgun (WGS) entry which is preliminary data.</text>
</comment>
<sequence>MSWFEFIICQGFQLSPHLKIMNFKHRYVKVCRILCWKPLLLSRQDSTRGLQQVCKWYQADKKPHQVFRLLHKEEVLLPSKLTDKACVTSASGQSETNNVLALQYVLKRPCETLKLGNVYEHSEPQETSRGKRSLSNPPPPILSSVPAMDLGLESLRKVK</sequence>
<protein>
    <submittedName>
        <fullName evidence="1">Uncharacterized protein</fullName>
    </submittedName>
</protein>
<dbReference type="EMBL" id="CM024792">
    <property type="protein sequence ID" value="KAG8003087.1"/>
    <property type="molecule type" value="Genomic_DNA"/>
</dbReference>